<reference evidence="9 10" key="1">
    <citation type="journal article" date="2014" name="Genome Announc.">
        <title>Complete Genome Sequences of Fish Pathogenic Weissella ceti Strains WS74 and WS105.</title>
        <authorList>
            <person name="Figueiredo H.C."/>
            <person name="Leal C.A."/>
            <person name="Dorella F.A."/>
            <person name="Carvalho A.F."/>
            <person name="Soares S.C."/>
            <person name="Pereira F.L."/>
            <person name="Azevedo V.A."/>
        </authorList>
    </citation>
    <scope>NUCLEOTIDE SEQUENCE [LARGE SCALE GENOMIC DNA]</scope>
    <source>
        <strain evidence="9 10">WS74</strain>
    </source>
</reference>
<dbReference type="InterPro" id="IPR026046">
    <property type="entry name" value="UBIAD1"/>
</dbReference>
<dbReference type="STRING" id="759620.WS105_1305"/>
<dbReference type="InterPro" id="IPR000537">
    <property type="entry name" value="UbiA_prenyltransferase"/>
</dbReference>
<dbReference type="OrthoDB" id="9767568at2"/>
<dbReference type="GO" id="GO:0016020">
    <property type="term" value="C:membrane"/>
    <property type="evidence" value="ECO:0007669"/>
    <property type="project" value="UniProtKB-SubCell"/>
</dbReference>
<evidence type="ECO:0000256" key="8">
    <source>
        <dbReference type="SAM" id="Phobius"/>
    </source>
</evidence>
<keyword evidence="3" id="KW-0474">Menaquinone biosynthesis</keyword>
<feature type="transmembrane region" description="Helical" evidence="8">
    <location>
        <begin position="170"/>
        <end position="192"/>
    </location>
</feature>
<proteinExistence type="predicted"/>
<feature type="transmembrane region" description="Helical" evidence="8">
    <location>
        <begin position="92"/>
        <end position="110"/>
    </location>
</feature>
<gene>
    <name evidence="9" type="ORF">WS74_1311</name>
</gene>
<dbReference type="PATRIC" id="fig|759620.7.peg.1259"/>
<feature type="transmembrane region" description="Helical" evidence="8">
    <location>
        <begin position="145"/>
        <end position="164"/>
    </location>
</feature>
<reference evidence="10" key="2">
    <citation type="submission" date="2014-08" db="EMBL/GenBank/DDBJ databases">
        <title>Complete genome of Weissella ceti strain WS74 isolated from diseased rainbow trout in Brazil.</title>
        <authorList>
            <person name="Figueiredo H.C.P."/>
            <person name="Leal C.A.G."/>
            <person name="Pereira F.L."/>
            <person name="Soares S.C."/>
            <person name="Dorella F.A."/>
            <person name="Carvalho A.F."/>
            <person name="Azevedo V.A.C."/>
        </authorList>
    </citation>
    <scope>NUCLEOTIDE SEQUENCE [LARGE SCALE GENOMIC DNA]</scope>
    <source>
        <strain evidence="10">WS74</strain>
    </source>
</reference>
<feature type="transmembrane region" description="Helical" evidence="8">
    <location>
        <begin position="277"/>
        <end position="297"/>
    </location>
</feature>
<feature type="transmembrane region" description="Helical" evidence="8">
    <location>
        <begin position="222"/>
        <end position="243"/>
    </location>
</feature>
<dbReference type="EMBL" id="CP009223">
    <property type="protein sequence ID" value="AIM63560.1"/>
    <property type="molecule type" value="Genomic_DNA"/>
</dbReference>
<dbReference type="PIRSF" id="PIRSF005355">
    <property type="entry name" value="UBIAD1"/>
    <property type="match status" value="1"/>
</dbReference>
<keyword evidence="7 8" id="KW-0472">Membrane</keyword>
<evidence type="ECO:0000256" key="2">
    <source>
        <dbReference type="ARBA" id="ARBA00004863"/>
    </source>
</evidence>
<comment type="pathway">
    <text evidence="2">Quinol/quinone metabolism; menaquinone biosynthesis.</text>
</comment>
<dbReference type="GO" id="GO:0042371">
    <property type="term" value="P:vitamin K biosynthetic process"/>
    <property type="evidence" value="ECO:0007669"/>
    <property type="project" value="TreeGrafter"/>
</dbReference>
<dbReference type="KEGG" id="wct:WS74_1311"/>
<accession>A0A075U1X1</accession>
<dbReference type="Pfam" id="PF01040">
    <property type="entry name" value="UbiA"/>
    <property type="match status" value="1"/>
</dbReference>
<dbReference type="GO" id="GO:0009234">
    <property type="term" value="P:menaquinone biosynthetic process"/>
    <property type="evidence" value="ECO:0007669"/>
    <property type="project" value="UniProtKB-UniPathway"/>
</dbReference>
<keyword evidence="5 8" id="KW-0812">Transmembrane</keyword>
<dbReference type="CDD" id="cd13962">
    <property type="entry name" value="PT_UbiA_UBIAD1"/>
    <property type="match status" value="1"/>
</dbReference>
<comment type="subcellular location">
    <subcellularLocation>
        <location evidence="1">Membrane</location>
        <topology evidence="1">Multi-pass membrane protein</topology>
    </subcellularLocation>
</comment>
<dbReference type="AlphaFoldDB" id="A0A075U1X1"/>
<feature type="transmembrane region" description="Helical" evidence="8">
    <location>
        <begin position="39"/>
        <end position="58"/>
    </location>
</feature>
<protein>
    <submittedName>
        <fullName evidence="9">1,4-dihydroxy-2-naphthoate polyprenyltransferase</fullName>
    </submittedName>
</protein>
<evidence type="ECO:0000256" key="4">
    <source>
        <dbReference type="ARBA" id="ARBA00022679"/>
    </source>
</evidence>
<feature type="transmembrane region" description="Helical" evidence="8">
    <location>
        <begin position="12"/>
        <end position="33"/>
    </location>
</feature>
<name>A0A075U1X1_9LACO</name>
<dbReference type="Gene3D" id="1.20.120.1780">
    <property type="entry name" value="UbiA prenyltransferase"/>
    <property type="match status" value="1"/>
</dbReference>
<feature type="transmembrane region" description="Helical" evidence="8">
    <location>
        <begin position="116"/>
        <end position="133"/>
    </location>
</feature>
<dbReference type="Gene3D" id="1.10.357.140">
    <property type="entry name" value="UbiA prenyltransferase"/>
    <property type="match status" value="1"/>
</dbReference>
<dbReference type="GO" id="GO:0004659">
    <property type="term" value="F:prenyltransferase activity"/>
    <property type="evidence" value="ECO:0007669"/>
    <property type="project" value="InterPro"/>
</dbReference>
<sequence>MTVKDFLKFVEVQSLIASALPLILANLYTATMYHTINPLYAILFALVAFALQMAVNVWNNLQDFRHAVSDDWKNGENNIVGSAGISLKTGMIILLGLTGFAGITGLWLVSQVGLPLLWMGMIGFIVAFWYAGTPLPLSRTPFGELASGLTMGFLIFLAATYINVTPMMDWSVVGNAALASAICWFAIANIMLANNICDYDEDVAEERHTLVWYLGKEKALRLFWIIYVVGYVALVSAVIFDVLPWPALLGLVSVPLVYKNTKAFQADPHKARTFINAIKNAVLISVTVALSLVVALFI</sequence>
<dbReference type="KEGG" id="wce:WS08_1240"/>
<dbReference type="PANTHER" id="PTHR13929">
    <property type="entry name" value="1,4-DIHYDROXY-2-NAPHTHOATE OCTAPRENYLTRANSFERASE"/>
    <property type="match status" value="1"/>
</dbReference>
<organism evidence="9 10">
    <name type="scientific">Weissella ceti</name>
    <dbReference type="NCBI Taxonomy" id="759620"/>
    <lineage>
        <taxon>Bacteria</taxon>
        <taxon>Bacillati</taxon>
        <taxon>Bacillota</taxon>
        <taxon>Bacilli</taxon>
        <taxon>Lactobacillales</taxon>
        <taxon>Lactobacillaceae</taxon>
        <taxon>Weissella</taxon>
    </lineage>
</organism>
<evidence type="ECO:0000256" key="6">
    <source>
        <dbReference type="ARBA" id="ARBA00022989"/>
    </source>
</evidence>
<dbReference type="KEGG" id="wci:WS105_1305"/>
<evidence type="ECO:0000256" key="7">
    <source>
        <dbReference type="ARBA" id="ARBA00023136"/>
    </source>
</evidence>
<evidence type="ECO:0000313" key="10">
    <source>
        <dbReference type="Proteomes" id="UP000029079"/>
    </source>
</evidence>
<keyword evidence="10" id="KW-1185">Reference proteome</keyword>
<evidence type="ECO:0000256" key="1">
    <source>
        <dbReference type="ARBA" id="ARBA00004141"/>
    </source>
</evidence>
<dbReference type="InterPro" id="IPR044878">
    <property type="entry name" value="UbiA_sf"/>
</dbReference>
<keyword evidence="6 8" id="KW-1133">Transmembrane helix</keyword>
<evidence type="ECO:0000256" key="3">
    <source>
        <dbReference type="ARBA" id="ARBA00022428"/>
    </source>
</evidence>
<keyword evidence="4 9" id="KW-0808">Transferase</keyword>
<dbReference type="Proteomes" id="UP000029079">
    <property type="component" value="Chromosome"/>
</dbReference>
<dbReference type="RefSeq" id="WP_009765184.1">
    <property type="nucleotide sequence ID" value="NZ_CP009223.1"/>
</dbReference>
<dbReference type="PANTHER" id="PTHR13929:SF0">
    <property type="entry name" value="UBIA PRENYLTRANSFERASE DOMAIN-CONTAINING PROTEIN 1"/>
    <property type="match status" value="1"/>
</dbReference>
<dbReference type="UniPathway" id="UPA00079"/>
<evidence type="ECO:0000313" key="9">
    <source>
        <dbReference type="EMBL" id="AIM63560.1"/>
    </source>
</evidence>
<evidence type="ECO:0000256" key="5">
    <source>
        <dbReference type="ARBA" id="ARBA00022692"/>
    </source>
</evidence>